<dbReference type="Proteomes" id="UP000051330">
    <property type="component" value="Unassembled WGS sequence"/>
</dbReference>
<accession>A0A0R1MXH0</accession>
<name>A0A0R1MXH0_9LACO</name>
<dbReference type="Gene3D" id="1.10.287.760">
    <property type="entry name" value="YqgQ-like"/>
    <property type="match status" value="1"/>
</dbReference>
<dbReference type="InterPro" id="IPR023164">
    <property type="entry name" value="YqgQ-like_sf"/>
</dbReference>
<protein>
    <submittedName>
        <fullName evidence="1">Uncharacterized protein</fullName>
    </submittedName>
</protein>
<evidence type="ECO:0000313" key="1">
    <source>
        <dbReference type="EMBL" id="KRL12909.1"/>
    </source>
</evidence>
<dbReference type="InterPro" id="IPR009256">
    <property type="entry name" value="YqgQ-like"/>
</dbReference>
<sequence length="85" mass="10152">MAASPQLRTLYDVQQLLEKYNILVHLGKRLWDIELMTIELEHVYTAGLIDVKIYMNARAVLNREREYELRTQKDKSKWSVNHHGR</sequence>
<evidence type="ECO:0000313" key="2">
    <source>
        <dbReference type="Proteomes" id="UP000051330"/>
    </source>
</evidence>
<dbReference type="OrthoDB" id="2361671at2"/>
<dbReference type="SUPFAM" id="SSF158379">
    <property type="entry name" value="YqgQ-like"/>
    <property type="match status" value="1"/>
</dbReference>
<dbReference type="RefSeq" id="WP_057819749.1">
    <property type="nucleotide sequence ID" value="NZ_AZEC01000005.1"/>
</dbReference>
<dbReference type="Pfam" id="PF06014">
    <property type="entry name" value="YqgQ-like"/>
    <property type="match status" value="1"/>
</dbReference>
<organism evidence="1 2">
    <name type="scientific">Schleiferilactobacillus perolens DSM 12744</name>
    <dbReference type="NCBI Taxonomy" id="1423792"/>
    <lineage>
        <taxon>Bacteria</taxon>
        <taxon>Bacillati</taxon>
        <taxon>Bacillota</taxon>
        <taxon>Bacilli</taxon>
        <taxon>Lactobacillales</taxon>
        <taxon>Lactobacillaceae</taxon>
        <taxon>Schleiferilactobacillus</taxon>
    </lineage>
</organism>
<gene>
    <name evidence="1" type="ORF">FD09_GL002448</name>
</gene>
<dbReference type="AlphaFoldDB" id="A0A0R1MXH0"/>
<keyword evidence="2" id="KW-1185">Reference proteome</keyword>
<reference evidence="1 2" key="1">
    <citation type="journal article" date="2015" name="Genome Announc.">
        <title>Expanding the biotechnology potential of lactobacilli through comparative genomics of 213 strains and associated genera.</title>
        <authorList>
            <person name="Sun Z."/>
            <person name="Harris H.M."/>
            <person name="McCann A."/>
            <person name="Guo C."/>
            <person name="Argimon S."/>
            <person name="Zhang W."/>
            <person name="Yang X."/>
            <person name="Jeffery I.B."/>
            <person name="Cooney J.C."/>
            <person name="Kagawa T.F."/>
            <person name="Liu W."/>
            <person name="Song Y."/>
            <person name="Salvetti E."/>
            <person name="Wrobel A."/>
            <person name="Rasinkangas P."/>
            <person name="Parkhill J."/>
            <person name="Rea M.C."/>
            <person name="O'Sullivan O."/>
            <person name="Ritari J."/>
            <person name="Douillard F.P."/>
            <person name="Paul Ross R."/>
            <person name="Yang R."/>
            <person name="Briner A.E."/>
            <person name="Felis G.E."/>
            <person name="de Vos W.M."/>
            <person name="Barrangou R."/>
            <person name="Klaenhammer T.R."/>
            <person name="Caufield P.W."/>
            <person name="Cui Y."/>
            <person name="Zhang H."/>
            <person name="O'Toole P.W."/>
        </authorList>
    </citation>
    <scope>NUCLEOTIDE SEQUENCE [LARGE SCALE GENOMIC DNA]</scope>
    <source>
        <strain evidence="1 2">DSM 12744</strain>
    </source>
</reference>
<dbReference type="PATRIC" id="fig|1423792.3.peg.2496"/>
<dbReference type="STRING" id="1423792.FD09_GL002448"/>
<proteinExistence type="predicted"/>
<dbReference type="EMBL" id="AZEC01000005">
    <property type="protein sequence ID" value="KRL12909.1"/>
    <property type="molecule type" value="Genomic_DNA"/>
</dbReference>
<comment type="caution">
    <text evidence="1">The sequence shown here is derived from an EMBL/GenBank/DDBJ whole genome shotgun (WGS) entry which is preliminary data.</text>
</comment>